<dbReference type="Pfam" id="PF09361">
    <property type="entry name" value="Phasin_2"/>
    <property type="match status" value="1"/>
</dbReference>
<dbReference type="Proteomes" id="UP000054396">
    <property type="component" value="Unassembled WGS sequence"/>
</dbReference>
<organism evidence="2 3">
    <name type="scientific">Pseudoponticoccus marisrubri</name>
    <dbReference type="NCBI Taxonomy" id="1685382"/>
    <lineage>
        <taxon>Bacteria</taxon>
        <taxon>Pseudomonadati</taxon>
        <taxon>Pseudomonadota</taxon>
        <taxon>Alphaproteobacteria</taxon>
        <taxon>Rhodobacterales</taxon>
        <taxon>Roseobacteraceae</taxon>
        <taxon>Pseudoponticoccus</taxon>
    </lineage>
</organism>
<gene>
    <name evidence="2" type="ORF">AVJ23_21890</name>
</gene>
<dbReference type="OrthoDB" id="7875016at2"/>
<dbReference type="InterPro" id="IPR018968">
    <property type="entry name" value="Phasin"/>
</dbReference>
<name>A0A0W7WDC7_9RHOB</name>
<dbReference type="EMBL" id="LPXO01000045">
    <property type="protein sequence ID" value="KUF08620.1"/>
    <property type="molecule type" value="Genomic_DNA"/>
</dbReference>
<dbReference type="STRING" id="1685382.AVJ23_21890"/>
<protein>
    <recommendedName>
        <fullName evidence="1">Phasin domain-containing protein</fullName>
    </recommendedName>
</protein>
<sequence length="142" mass="15400">MAKQNTKSAATDMQNLFDPQGYQDVFKTWAQIGERMTTIATEAAARSTDIASESTKEAFSNFREMNEVRDQPADYAKAYSDFAQKQMDLFTRAAKAMTDVSQKAGTEATEMATKVGEDMSETVAANAQGTVDKVTSAANKAA</sequence>
<proteinExistence type="predicted"/>
<dbReference type="RefSeq" id="WP_058864356.1">
    <property type="nucleotide sequence ID" value="NZ_LPXO01000045.1"/>
</dbReference>
<evidence type="ECO:0000313" key="3">
    <source>
        <dbReference type="Proteomes" id="UP000054396"/>
    </source>
</evidence>
<feature type="domain" description="Phasin" evidence="1">
    <location>
        <begin position="23"/>
        <end position="113"/>
    </location>
</feature>
<dbReference type="AlphaFoldDB" id="A0A0W7WDC7"/>
<keyword evidence="3" id="KW-1185">Reference proteome</keyword>
<reference evidence="2 3" key="1">
    <citation type="submission" date="2015-12" db="EMBL/GenBank/DDBJ databases">
        <authorList>
            <person name="Shamseldin A."/>
            <person name="Moawad H."/>
            <person name="Abd El-Rahim W.M."/>
            <person name="Sadowsky M.J."/>
        </authorList>
    </citation>
    <scope>NUCLEOTIDE SEQUENCE [LARGE SCALE GENOMIC DNA]</scope>
    <source>
        <strain evidence="2 3">SJ5A-1</strain>
    </source>
</reference>
<accession>A0A0W7WDC7</accession>
<evidence type="ECO:0000259" key="1">
    <source>
        <dbReference type="Pfam" id="PF09361"/>
    </source>
</evidence>
<evidence type="ECO:0000313" key="2">
    <source>
        <dbReference type="EMBL" id="KUF08620.1"/>
    </source>
</evidence>
<comment type="caution">
    <text evidence="2">The sequence shown here is derived from an EMBL/GenBank/DDBJ whole genome shotgun (WGS) entry which is preliminary data.</text>
</comment>